<dbReference type="SUPFAM" id="SSF69318">
    <property type="entry name" value="Integrin alpha N-terminal domain"/>
    <property type="match status" value="1"/>
</dbReference>
<protein>
    <submittedName>
        <fullName evidence="2">Uncharacterized protein</fullName>
    </submittedName>
</protein>
<proteinExistence type="predicted"/>
<sequence>MRKKLGLCLLALSLLLASSPIPLEIQADSSNQTQAINTAQNHFSKQFSLKRKSVSSPLFYDVNNDGTDEIILSAPSKREYGPLVSYLGIYSSAGAKLMTQNIESDYIYEIRPMKNETYNNLLAFIDSQGNAGSSVSVKVFKNNTLNEIFGTFPLNVDVDRVVIKDEDQDGNDEIYGYQMYLAAETRNLSHATAVYDELVHRWDSKTRKYVTAIYGQDGIQDSQRVPAGPIDAQQALKLLQQARYKQLTMAPQGSPESLRKSLQYVFTYNFINEIENQGLINFGNGKVGPHYLHGDNDLLLVPVFDTNKKATLRQVASGKAAILTQAVKKNIGKKSYTFTYEATFYKTKYGWKVNSFRNMSD</sequence>
<dbReference type="EMBL" id="BMDD01000001">
    <property type="protein sequence ID" value="GGH74446.1"/>
    <property type="molecule type" value="Genomic_DNA"/>
</dbReference>
<organism evidence="2 3">
    <name type="scientific">Saccharibacillus endophyticus</name>
    <dbReference type="NCBI Taxonomy" id="2060666"/>
    <lineage>
        <taxon>Bacteria</taxon>
        <taxon>Bacillati</taxon>
        <taxon>Bacillota</taxon>
        <taxon>Bacilli</taxon>
        <taxon>Bacillales</taxon>
        <taxon>Paenibacillaceae</taxon>
        <taxon>Saccharibacillus</taxon>
    </lineage>
</organism>
<evidence type="ECO:0000256" key="1">
    <source>
        <dbReference type="SAM" id="SignalP"/>
    </source>
</evidence>
<dbReference type="InterPro" id="IPR028994">
    <property type="entry name" value="Integrin_alpha_N"/>
</dbReference>
<comment type="caution">
    <text evidence="2">The sequence shown here is derived from an EMBL/GenBank/DDBJ whole genome shotgun (WGS) entry which is preliminary data.</text>
</comment>
<keyword evidence="1" id="KW-0732">Signal</keyword>
<accession>A0ABQ1ZSG3</accession>
<evidence type="ECO:0000313" key="2">
    <source>
        <dbReference type="EMBL" id="GGH74446.1"/>
    </source>
</evidence>
<evidence type="ECO:0000313" key="3">
    <source>
        <dbReference type="Proteomes" id="UP000605427"/>
    </source>
</evidence>
<dbReference type="RefSeq" id="WP_172247139.1">
    <property type="nucleotide sequence ID" value="NZ_BMDD01000001.1"/>
</dbReference>
<name>A0ABQ1ZSG3_9BACL</name>
<dbReference type="Proteomes" id="UP000605427">
    <property type="component" value="Unassembled WGS sequence"/>
</dbReference>
<gene>
    <name evidence="2" type="ORF">GCM10007362_14550</name>
</gene>
<reference evidence="3" key="1">
    <citation type="journal article" date="2019" name="Int. J. Syst. Evol. Microbiol.">
        <title>The Global Catalogue of Microorganisms (GCM) 10K type strain sequencing project: providing services to taxonomists for standard genome sequencing and annotation.</title>
        <authorList>
            <consortium name="The Broad Institute Genomics Platform"/>
            <consortium name="The Broad Institute Genome Sequencing Center for Infectious Disease"/>
            <person name="Wu L."/>
            <person name="Ma J."/>
        </authorList>
    </citation>
    <scope>NUCLEOTIDE SEQUENCE [LARGE SCALE GENOMIC DNA]</scope>
    <source>
        <strain evidence="3">CCM 8702</strain>
    </source>
</reference>
<feature type="signal peptide" evidence="1">
    <location>
        <begin position="1"/>
        <end position="27"/>
    </location>
</feature>
<keyword evidence="3" id="KW-1185">Reference proteome</keyword>
<feature type="chain" id="PRO_5045553255" evidence="1">
    <location>
        <begin position="28"/>
        <end position="361"/>
    </location>
</feature>